<accession>A0A8J7JFG4</accession>
<dbReference type="InterPro" id="IPR032047">
    <property type="entry name" value="ResT/TelK_cat"/>
</dbReference>
<dbReference type="Gene3D" id="1.10.443.30">
    <property type="entry name" value="Telomere resolvase"/>
    <property type="match status" value="1"/>
</dbReference>
<gene>
    <name evidence="2" type="ORF">IQ249_25525</name>
</gene>
<sequence length="216" mass="24643">MAREPKTSNELENSFVDQRIKELLTKFEALTPYRPRDRERGKGGDIGWKALAAMETALLKATYPEDDKPEAERTYGTCLRQVTALKKHLKLAAKHELKDPGNYYPVQTIIKHFGEALSFQFAEYKFKQNVAYREKVAHRSQTDERVELDLTKQLKEAHRVLELAANGAVNLNEVEWRDVSLAVALCTGRRMAEVHCSGQFRIIDDYTVGFTGQLKG</sequence>
<dbReference type="Pfam" id="PF16684">
    <property type="entry name" value="ResT-TelK_cat"/>
    <property type="match status" value="1"/>
</dbReference>
<dbReference type="EMBL" id="JADEWZ010000104">
    <property type="protein sequence ID" value="MBE9119215.1"/>
    <property type="molecule type" value="Genomic_DNA"/>
</dbReference>
<feature type="non-terminal residue" evidence="2">
    <location>
        <position position="216"/>
    </location>
</feature>
<keyword evidence="3" id="KW-1185">Reference proteome</keyword>
<dbReference type="Proteomes" id="UP000654482">
    <property type="component" value="Unassembled WGS sequence"/>
</dbReference>
<name>A0A8J7JFG4_9CYAN</name>
<reference evidence="2" key="1">
    <citation type="submission" date="2020-10" db="EMBL/GenBank/DDBJ databases">
        <authorList>
            <person name="Castelo-Branco R."/>
            <person name="Eusebio N."/>
            <person name="Adriana R."/>
            <person name="Vieira A."/>
            <person name="Brugerolle De Fraissinette N."/>
            <person name="Rezende De Castro R."/>
            <person name="Schneider M.P."/>
            <person name="Vasconcelos V."/>
            <person name="Leao P.N."/>
        </authorList>
    </citation>
    <scope>NUCLEOTIDE SEQUENCE</scope>
    <source>
        <strain evidence="2">LEGE 07157</strain>
    </source>
</reference>
<evidence type="ECO:0000259" key="1">
    <source>
        <dbReference type="Pfam" id="PF16684"/>
    </source>
</evidence>
<feature type="domain" description="Telomere resolvase ResT/TelK catalytic" evidence="1">
    <location>
        <begin position="146"/>
        <end position="215"/>
    </location>
</feature>
<dbReference type="InterPro" id="IPR038280">
    <property type="entry name" value="ResT/TelK_cat_sf"/>
</dbReference>
<protein>
    <recommendedName>
        <fullName evidence="1">Telomere resolvase ResT/TelK catalytic domain-containing protein</fullName>
    </recommendedName>
</protein>
<dbReference type="AlphaFoldDB" id="A0A8J7JFG4"/>
<evidence type="ECO:0000313" key="3">
    <source>
        <dbReference type="Proteomes" id="UP000654482"/>
    </source>
</evidence>
<evidence type="ECO:0000313" key="2">
    <source>
        <dbReference type="EMBL" id="MBE9119215.1"/>
    </source>
</evidence>
<dbReference type="RefSeq" id="WP_229425994.1">
    <property type="nucleotide sequence ID" value="NZ_JADEWZ010000104.1"/>
</dbReference>
<comment type="caution">
    <text evidence="2">The sequence shown here is derived from an EMBL/GenBank/DDBJ whole genome shotgun (WGS) entry which is preliminary data.</text>
</comment>
<organism evidence="2 3">
    <name type="scientific">Lusitaniella coriacea LEGE 07157</name>
    <dbReference type="NCBI Taxonomy" id="945747"/>
    <lineage>
        <taxon>Bacteria</taxon>
        <taxon>Bacillati</taxon>
        <taxon>Cyanobacteriota</taxon>
        <taxon>Cyanophyceae</taxon>
        <taxon>Spirulinales</taxon>
        <taxon>Lusitaniellaceae</taxon>
        <taxon>Lusitaniella</taxon>
    </lineage>
</organism>
<proteinExistence type="predicted"/>